<sequence length="261" mass="29858">MYYCILTNFNITVLSCVEMSPSVFVGRTVIGESMTVAFQDEVKVEFKEPIQTNLTYIGKLTIEMLIIREMVFQDFPRETAIGREILENGLQSDFEIIAEDDSRFKCNKVFLAGCSKALAGMLEMDCKETKEKAMKLGMSGKGVEALLKFIYLSNVDDPMEHPRVALELMEVGNQYDILGLEKTMKDIFLGQRYDWFDIDTAVLLYNWTLKVEGNEDLKWKAIQVFKSNLGDLEGSVEFDKLMKEFPQAAKKFITLCFASYH</sequence>
<dbReference type="InterPro" id="IPR000210">
    <property type="entry name" value="BTB/POZ_dom"/>
</dbReference>
<dbReference type="Proteomes" id="UP000094527">
    <property type="component" value="Unassembled WGS sequence"/>
</dbReference>
<protein>
    <submittedName>
        <fullName evidence="2">Kelch-like protein 26</fullName>
    </submittedName>
</protein>
<dbReference type="SMART" id="SM00225">
    <property type="entry name" value="BTB"/>
    <property type="match status" value="1"/>
</dbReference>
<evidence type="ECO:0000313" key="3">
    <source>
        <dbReference type="Proteomes" id="UP000094527"/>
    </source>
</evidence>
<dbReference type="Gene3D" id="3.30.710.10">
    <property type="entry name" value="Potassium Channel Kv1.1, Chain A"/>
    <property type="match status" value="1"/>
</dbReference>
<evidence type="ECO:0000313" key="2">
    <source>
        <dbReference type="EMBL" id="ODM89441.1"/>
    </source>
</evidence>
<dbReference type="EMBL" id="LJIJ01002637">
    <property type="protein sequence ID" value="ODM89441.1"/>
    <property type="molecule type" value="Genomic_DNA"/>
</dbReference>
<gene>
    <name evidence="2" type="ORF">Ocin01_17242</name>
</gene>
<evidence type="ECO:0000259" key="1">
    <source>
        <dbReference type="PROSITE" id="PS50097"/>
    </source>
</evidence>
<dbReference type="CDD" id="cd18186">
    <property type="entry name" value="BTB_POZ_ZBTB_KLHL-like"/>
    <property type="match status" value="1"/>
</dbReference>
<dbReference type="OrthoDB" id="6359943at2759"/>
<organism evidence="2 3">
    <name type="scientific">Orchesella cincta</name>
    <name type="common">Springtail</name>
    <name type="synonym">Podura cincta</name>
    <dbReference type="NCBI Taxonomy" id="48709"/>
    <lineage>
        <taxon>Eukaryota</taxon>
        <taxon>Metazoa</taxon>
        <taxon>Ecdysozoa</taxon>
        <taxon>Arthropoda</taxon>
        <taxon>Hexapoda</taxon>
        <taxon>Collembola</taxon>
        <taxon>Entomobryomorpha</taxon>
        <taxon>Entomobryoidea</taxon>
        <taxon>Orchesellidae</taxon>
        <taxon>Orchesellinae</taxon>
        <taxon>Orchesella</taxon>
    </lineage>
</organism>
<dbReference type="AlphaFoldDB" id="A0A1D2M933"/>
<proteinExistence type="predicted"/>
<comment type="caution">
    <text evidence="2">The sequence shown here is derived from an EMBL/GenBank/DDBJ whole genome shotgun (WGS) entry which is preliminary data.</text>
</comment>
<keyword evidence="3" id="KW-1185">Reference proteome</keyword>
<feature type="domain" description="BTB" evidence="1">
    <location>
        <begin position="92"/>
        <end position="159"/>
    </location>
</feature>
<dbReference type="SUPFAM" id="SSF54695">
    <property type="entry name" value="POZ domain"/>
    <property type="match status" value="1"/>
</dbReference>
<name>A0A1D2M933_ORCCI</name>
<dbReference type="InterPro" id="IPR011333">
    <property type="entry name" value="SKP1/BTB/POZ_sf"/>
</dbReference>
<dbReference type="PROSITE" id="PS50097">
    <property type="entry name" value="BTB"/>
    <property type="match status" value="1"/>
</dbReference>
<accession>A0A1D2M933</accession>
<dbReference type="Pfam" id="PF00651">
    <property type="entry name" value="BTB"/>
    <property type="match status" value="1"/>
</dbReference>
<reference evidence="2 3" key="1">
    <citation type="journal article" date="2016" name="Genome Biol. Evol.">
        <title>Gene Family Evolution Reflects Adaptation to Soil Environmental Stressors in the Genome of the Collembolan Orchesella cincta.</title>
        <authorList>
            <person name="Faddeeva-Vakhrusheva A."/>
            <person name="Derks M.F."/>
            <person name="Anvar S.Y."/>
            <person name="Agamennone V."/>
            <person name="Suring W."/>
            <person name="Smit S."/>
            <person name="van Straalen N.M."/>
            <person name="Roelofs D."/>
        </authorList>
    </citation>
    <scope>NUCLEOTIDE SEQUENCE [LARGE SCALE GENOMIC DNA]</scope>
    <source>
        <tissue evidence="2">Mixed pool</tissue>
    </source>
</reference>